<feature type="compositionally biased region" description="Gly residues" evidence="1">
    <location>
        <begin position="1"/>
        <end position="11"/>
    </location>
</feature>
<keyword evidence="3" id="KW-1185">Reference proteome</keyword>
<feature type="region of interest" description="Disordered" evidence="1">
    <location>
        <begin position="1"/>
        <end position="21"/>
    </location>
</feature>
<comment type="caution">
    <text evidence="2">The sequence shown here is derived from an EMBL/GenBank/DDBJ whole genome shotgun (WGS) entry which is preliminary data.</text>
</comment>
<evidence type="ECO:0000313" key="3">
    <source>
        <dbReference type="Proteomes" id="UP001374579"/>
    </source>
</evidence>
<protein>
    <submittedName>
        <fullName evidence="2">Uncharacterized protein</fullName>
    </submittedName>
</protein>
<dbReference type="EMBL" id="JBAMIC010000002">
    <property type="protein sequence ID" value="KAK7111256.1"/>
    <property type="molecule type" value="Genomic_DNA"/>
</dbReference>
<evidence type="ECO:0000256" key="1">
    <source>
        <dbReference type="SAM" id="MobiDB-lite"/>
    </source>
</evidence>
<proteinExistence type="predicted"/>
<reference evidence="2 3" key="1">
    <citation type="submission" date="2024-02" db="EMBL/GenBank/DDBJ databases">
        <title>Chromosome-scale genome assembly of the rough periwinkle Littorina saxatilis.</title>
        <authorList>
            <person name="De Jode A."/>
            <person name="Faria R."/>
            <person name="Formenti G."/>
            <person name="Sims Y."/>
            <person name="Smith T.P."/>
            <person name="Tracey A."/>
            <person name="Wood J.M.D."/>
            <person name="Zagrodzka Z.B."/>
            <person name="Johannesson K."/>
            <person name="Butlin R.K."/>
            <person name="Leder E.H."/>
        </authorList>
    </citation>
    <scope>NUCLEOTIDE SEQUENCE [LARGE SCALE GENOMIC DNA]</scope>
    <source>
        <strain evidence="2">Snail1</strain>
        <tissue evidence="2">Muscle</tissue>
    </source>
</reference>
<dbReference type="Proteomes" id="UP001374579">
    <property type="component" value="Unassembled WGS sequence"/>
</dbReference>
<sequence>MRGLSFGGSMQGRGIPDELKTHKQNPLVAHENLPHAEEAAALYHLETGGQLTAPAPFAAPPFPSEDHRKNSEAAFTQAVPDLMTLLDSAVNRDYVPLQTAVKTLIATVRQYSV</sequence>
<gene>
    <name evidence="2" type="ORF">V1264_010922</name>
</gene>
<evidence type="ECO:0000313" key="2">
    <source>
        <dbReference type="EMBL" id="KAK7111256.1"/>
    </source>
</evidence>
<accession>A0AAN9GKG2</accession>
<organism evidence="2 3">
    <name type="scientific">Littorina saxatilis</name>
    <dbReference type="NCBI Taxonomy" id="31220"/>
    <lineage>
        <taxon>Eukaryota</taxon>
        <taxon>Metazoa</taxon>
        <taxon>Spiralia</taxon>
        <taxon>Lophotrochozoa</taxon>
        <taxon>Mollusca</taxon>
        <taxon>Gastropoda</taxon>
        <taxon>Caenogastropoda</taxon>
        <taxon>Littorinimorpha</taxon>
        <taxon>Littorinoidea</taxon>
        <taxon>Littorinidae</taxon>
        <taxon>Littorina</taxon>
    </lineage>
</organism>
<dbReference type="AlphaFoldDB" id="A0AAN9GKG2"/>
<name>A0AAN9GKG2_9CAEN</name>